<feature type="compositionally biased region" description="Polar residues" evidence="1">
    <location>
        <begin position="303"/>
        <end position="318"/>
    </location>
</feature>
<sequence length="342" mass="37345">MAPQTRSQRVSKGDVPVNSQATPTGDSVLSNGRPIKNGPTNNMDEIAAEIEVAPRTSRRRVPSKRAQVTFSPPASSATPASKRAKTNVKKWTPEYVTQSKQSPLVNKDLRALLLYPGAWDVLGDEDKQEILALFPDTRHILNANTPDARPNVMSLLNDDNFRHDTEEYVSNLKAGMHDPVWLRDAWAAHEARAAGQFDEYYIRKLEIDWKTTIPEELKPEHLRSVPPTDSKEDANAEPQTEGPSSADRLTKDGEAGDDAQAEVTHVSITPNGSIKPDEVNGSEVLEKSTDANGGDDVQDVIMASSTDESAESVTNDLQKVSVGSVLQTDHNPDRTHAAQGVD</sequence>
<feature type="region of interest" description="Disordered" evidence="1">
    <location>
        <begin position="218"/>
        <end position="342"/>
    </location>
</feature>
<comment type="caution">
    <text evidence="3">The sequence shown here is derived from an EMBL/GenBank/DDBJ whole genome shotgun (WGS) entry which is preliminary data.</text>
</comment>
<reference evidence="3 4" key="1">
    <citation type="journal article" date="2024" name="IMA Fungus">
        <title>IMA Genome - F19 : A genome assembly and annotation guide to empower mycologists, including annotated draft genome sequences of Ceratocystis pirilliformis, Diaporthe australafricana, Fusarium ophioides, Paecilomyces lecythidis, and Sporothrix stenoceras.</title>
        <authorList>
            <person name="Aylward J."/>
            <person name="Wilson A.M."/>
            <person name="Visagie C.M."/>
            <person name="Spraker J."/>
            <person name="Barnes I."/>
            <person name="Buitendag C."/>
            <person name="Ceriani C."/>
            <person name="Del Mar Angel L."/>
            <person name="du Plessis D."/>
            <person name="Fuchs T."/>
            <person name="Gasser K."/>
            <person name="Kramer D."/>
            <person name="Li W."/>
            <person name="Munsamy K."/>
            <person name="Piso A."/>
            <person name="Price J.L."/>
            <person name="Sonnekus B."/>
            <person name="Thomas C."/>
            <person name="van der Nest A."/>
            <person name="van Dijk A."/>
            <person name="van Heerden A."/>
            <person name="van Vuuren N."/>
            <person name="Yilmaz N."/>
            <person name="Duong T.A."/>
            <person name="van der Merwe N.A."/>
            <person name="Wingfield M.J."/>
            <person name="Wingfield B.D."/>
        </authorList>
    </citation>
    <scope>NUCLEOTIDE SEQUENCE [LARGE SCALE GENOMIC DNA]</scope>
    <source>
        <strain evidence="3 4">CMW 18300</strain>
    </source>
</reference>
<evidence type="ECO:0000256" key="1">
    <source>
        <dbReference type="SAM" id="MobiDB-lite"/>
    </source>
</evidence>
<name>A0ABR3Y1V1_9PEZI</name>
<feature type="compositionally biased region" description="Polar residues" evidence="1">
    <location>
        <begin position="1"/>
        <end position="10"/>
    </location>
</feature>
<evidence type="ECO:0000313" key="3">
    <source>
        <dbReference type="EMBL" id="KAL1881955.1"/>
    </source>
</evidence>
<dbReference type="InterPro" id="IPR028020">
    <property type="entry name" value="ASX_DEUBAD_dom"/>
</dbReference>
<keyword evidence="4" id="KW-1185">Reference proteome</keyword>
<evidence type="ECO:0000259" key="2">
    <source>
        <dbReference type="Pfam" id="PF13919"/>
    </source>
</evidence>
<feature type="compositionally biased region" description="Low complexity" evidence="1">
    <location>
        <begin position="71"/>
        <end position="81"/>
    </location>
</feature>
<organism evidence="3 4">
    <name type="scientific">Diaporthe australafricana</name>
    <dbReference type="NCBI Taxonomy" id="127596"/>
    <lineage>
        <taxon>Eukaryota</taxon>
        <taxon>Fungi</taxon>
        <taxon>Dikarya</taxon>
        <taxon>Ascomycota</taxon>
        <taxon>Pezizomycotina</taxon>
        <taxon>Sordariomycetes</taxon>
        <taxon>Sordariomycetidae</taxon>
        <taxon>Diaporthales</taxon>
        <taxon>Diaporthaceae</taxon>
        <taxon>Diaporthe</taxon>
    </lineage>
</organism>
<dbReference type="EMBL" id="JAWRVE010000005">
    <property type="protein sequence ID" value="KAL1881955.1"/>
    <property type="molecule type" value="Genomic_DNA"/>
</dbReference>
<proteinExistence type="predicted"/>
<evidence type="ECO:0000313" key="4">
    <source>
        <dbReference type="Proteomes" id="UP001583177"/>
    </source>
</evidence>
<dbReference type="Pfam" id="PF13919">
    <property type="entry name" value="ASXH"/>
    <property type="match status" value="1"/>
</dbReference>
<feature type="compositionally biased region" description="Basic and acidic residues" evidence="1">
    <location>
        <begin position="218"/>
        <end position="234"/>
    </location>
</feature>
<feature type="compositionally biased region" description="Polar residues" evidence="1">
    <location>
        <begin position="17"/>
        <end position="30"/>
    </location>
</feature>
<gene>
    <name evidence="3" type="ORF">Daus18300_001009</name>
</gene>
<accession>A0ABR3Y1V1</accession>
<feature type="domain" description="ASX DEUBAD" evidence="2">
    <location>
        <begin position="82"/>
        <end position="210"/>
    </location>
</feature>
<protein>
    <recommendedName>
        <fullName evidence="2">ASX DEUBAD domain-containing protein</fullName>
    </recommendedName>
</protein>
<feature type="region of interest" description="Disordered" evidence="1">
    <location>
        <begin position="1"/>
        <end position="86"/>
    </location>
</feature>
<dbReference type="Proteomes" id="UP001583177">
    <property type="component" value="Unassembled WGS sequence"/>
</dbReference>